<evidence type="ECO:0000313" key="3">
    <source>
        <dbReference type="Proteomes" id="UP000430345"/>
    </source>
</evidence>
<keyword evidence="3" id="KW-1185">Reference proteome</keyword>
<sequence length="321" mass="36815">MVRILITGAGGWLGSELTKQLLEQGEKIKALVLVVNEKLKNLKKFFGSNLEIIEGDICDKKIIIKSLDNVDLVYHLAAKVHFIPKNENDEEMFYKINTYATEQLFNLCLEKKVKRIIFYSSVSVYEQSKEEINVDSPKRSNTAYGKSKLMAEKIGLRLIKEKGLPLTIIEPVTVYGGEDLGNFEKLRLLINKGLMIRFGDGENKKTVIYYKDLISLTLKIATDEKYLGKVIICGTEIISLNEIISILIHSSHKKVRLFKINKFLTNFIIKLLQLVNTSITRKLSNQIKTLSFTNKYNIDVTQGLIEDFTTFRKYYSKEIEK</sequence>
<evidence type="ECO:0000259" key="1">
    <source>
        <dbReference type="Pfam" id="PF01370"/>
    </source>
</evidence>
<dbReference type="Gene3D" id="3.40.50.720">
    <property type="entry name" value="NAD(P)-binding Rossmann-like Domain"/>
    <property type="match status" value="1"/>
</dbReference>
<gene>
    <name evidence="2" type="ORF">GBZ86_07020</name>
</gene>
<dbReference type="InterPro" id="IPR050177">
    <property type="entry name" value="Lipid_A_modif_metabolic_enz"/>
</dbReference>
<accession>A0A6I1MIZ5</accession>
<dbReference type="InterPro" id="IPR036291">
    <property type="entry name" value="NAD(P)-bd_dom_sf"/>
</dbReference>
<name>A0A6I1MIZ5_9CLOT</name>
<protein>
    <submittedName>
        <fullName evidence="2">NAD-dependent epimerase/dehydratase family protein</fullName>
    </submittedName>
</protein>
<dbReference type="AlphaFoldDB" id="A0A6I1MIZ5"/>
<organism evidence="2 3">
    <name type="scientific">Clostridium tarantellae</name>
    <dbReference type="NCBI Taxonomy" id="39493"/>
    <lineage>
        <taxon>Bacteria</taxon>
        <taxon>Bacillati</taxon>
        <taxon>Bacillota</taxon>
        <taxon>Clostridia</taxon>
        <taxon>Eubacteriales</taxon>
        <taxon>Clostridiaceae</taxon>
        <taxon>Clostridium</taxon>
    </lineage>
</organism>
<dbReference type="SUPFAM" id="SSF51735">
    <property type="entry name" value="NAD(P)-binding Rossmann-fold domains"/>
    <property type="match status" value="1"/>
</dbReference>
<proteinExistence type="predicted"/>
<dbReference type="Proteomes" id="UP000430345">
    <property type="component" value="Unassembled WGS sequence"/>
</dbReference>
<dbReference type="InterPro" id="IPR001509">
    <property type="entry name" value="Epimerase_deHydtase"/>
</dbReference>
<feature type="domain" description="NAD-dependent epimerase/dehydratase" evidence="1">
    <location>
        <begin position="4"/>
        <end position="223"/>
    </location>
</feature>
<dbReference type="PANTHER" id="PTHR43245">
    <property type="entry name" value="BIFUNCTIONAL POLYMYXIN RESISTANCE PROTEIN ARNA"/>
    <property type="match status" value="1"/>
</dbReference>
<dbReference type="EMBL" id="WHJC01000074">
    <property type="protein sequence ID" value="MPQ43506.1"/>
    <property type="molecule type" value="Genomic_DNA"/>
</dbReference>
<dbReference type="Pfam" id="PF01370">
    <property type="entry name" value="Epimerase"/>
    <property type="match status" value="1"/>
</dbReference>
<reference evidence="2 3" key="1">
    <citation type="submission" date="2019-10" db="EMBL/GenBank/DDBJ databases">
        <title>The Genome Sequence of Clostridium tarantellae Isolated from Fish Brain.</title>
        <authorList>
            <person name="Bano L."/>
            <person name="Kiel M."/>
            <person name="Sales G."/>
            <person name="Doxey A.C."/>
            <person name="Mansfield M.J."/>
            <person name="Schiavone M."/>
            <person name="Rossetto O."/>
            <person name="Pirazzini M."/>
            <person name="Dobrindt U."/>
            <person name="Montecucco C."/>
        </authorList>
    </citation>
    <scope>NUCLEOTIDE SEQUENCE [LARGE SCALE GENOMIC DNA]</scope>
    <source>
        <strain evidence="2 3">DSM 3997</strain>
    </source>
</reference>
<comment type="caution">
    <text evidence="2">The sequence shown here is derived from an EMBL/GenBank/DDBJ whole genome shotgun (WGS) entry which is preliminary data.</text>
</comment>
<evidence type="ECO:0000313" key="2">
    <source>
        <dbReference type="EMBL" id="MPQ43506.1"/>
    </source>
</evidence>